<sequence>MANISPASVRFICDILKRIGVVDFHVKPNRESCFVNREHWKAVLWQLFGYFQHVLAVLFLVSNVSSTLCRSSRHVPEFCQRLFESCFGLIGLMCTQIAYHRYDEIKSLVHFMETSLSNANKEIANKYKKKANITLFAFLLTLVFASAANLSDKLHPLSEKDIAELKIIYGTQNPERRHYVNVWIPYVDETLPWHYAVIHALEFWPTLIAGASFYTIGVLVLTTITVLEGQYTILRTYVKKIGRQHTDIQGNTVYYTNIERNKYIVEPINKRTSSVKDAALKAKLQQRDLQRHLVYEKLYFRQVLKFHQKLVILQTKLIHLYNTGMFLIISVCSLCLSLCLYQLTLSSGSLSKITLYKYAMEFIGVTADYFYLCYCSDTLDDCHAMLRRAINQSAWHRCSNRARRDLCIFLRRLQRPNHLKFNQGFIVLSKEFFVKVVKVSYSFVNFMRLMSK</sequence>
<keyword evidence="2" id="KW-1003">Cell membrane</keyword>
<dbReference type="PANTHER" id="PTHR21137:SF35">
    <property type="entry name" value="ODORANT RECEPTOR 19A-RELATED"/>
    <property type="match status" value="1"/>
</dbReference>
<keyword evidence="7 10" id="KW-0472">Membrane</keyword>
<comment type="subcellular location">
    <subcellularLocation>
        <location evidence="1 10">Cell membrane</location>
        <topology evidence="1 10">Multi-pass membrane protein</topology>
    </subcellularLocation>
</comment>
<keyword evidence="8 10" id="KW-0675">Receptor</keyword>
<keyword evidence="6 10" id="KW-1133">Transmembrane helix</keyword>
<evidence type="ECO:0000256" key="10">
    <source>
        <dbReference type="RuleBase" id="RU351113"/>
    </source>
</evidence>
<keyword evidence="3 10" id="KW-0716">Sensory transduction</keyword>
<keyword evidence="4 10" id="KW-0812">Transmembrane</keyword>
<evidence type="ECO:0000256" key="5">
    <source>
        <dbReference type="ARBA" id="ARBA00022725"/>
    </source>
</evidence>
<evidence type="ECO:0000256" key="7">
    <source>
        <dbReference type="ARBA" id="ARBA00023136"/>
    </source>
</evidence>
<evidence type="ECO:0000256" key="8">
    <source>
        <dbReference type="ARBA" id="ARBA00023170"/>
    </source>
</evidence>
<keyword evidence="9 10" id="KW-0807">Transducer</keyword>
<feature type="transmembrane region" description="Helical" evidence="10">
    <location>
        <begin position="44"/>
        <end position="64"/>
    </location>
</feature>
<dbReference type="AlphaFoldDB" id="A0A8D8ZT55"/>
<dbReference type="GO" id="GO:0005886">
    <property type="term" value="C:plasma membrane"/>
    <property type="evidence" value="ECO:0007669"/>
    <property type="project" value="UniProtKB-SubCell"/>
</dbReference>
<keyword evidence="5 10" id="KW-0552">Olfaction</keyword>
<evidence type="ECO:0000313" key="11">
    <source>
        <dbReference type="EMBL" id="CAG6752695.1"/>
    </source>
</evidence>
<comment type="caution">
    <text evidence="10">Lacks conserved residue(s) required for the propagation of feature annotation.</text>
</comment>
<evidence type="ECO:0000256" key="2">
    <source>
        <dbReference type="ARBA" id="ARBA00022475"/>
    </source>
</evidence>
<feature type="transmembrane region" description="Helical" evidence="10">
    <location>
        <begin position="131"/>
        <end position="150"/>
    </location>
</feature>
<dbReference type="GO" id="GO:0005549">
    <property type="term" value="F:odorant binding"/>
    <property type="evidence" value="ECO:0007669"/>
    <property type="project" value="InterPro"/>
</dbReference>
<feature type="transmembrane region" description="Helical" evidence="10">
    <location>
        <begin position="320"/>
        <end position="343"/>
    </location>
</feature>
<dbReference type="GO" id="GO:0004984">
    <property type="term" value="F:olfactory receptor activity"/>
    <property type="evidence" value="ECO:0007669"/>
    <property type="project" value="InterPro"/>
</dbReference>
<evidence type="ECO:0000256" key="3">
    <source>
        <dbReference type="ARBA" id="ARBA00022606"/>
    </source>
</evidence>
<dbReference type="GO" id="GO:0007165">
    <property type="term" value="P:signal transduction"/>
    <property type="evidence" value="ECO:0007669"/>
    <property type="project" value="UniProtKB-KW"/>
</dbReference>
<reference evidence="11" key="1">
    <citation type="submission" date="2021-05" db="EMBL/GenBank/DDBJ databases">
        <authorList>
            <person name="Alioto T."/>
            <person name="Alioto T."/>
            <person name="Gomez Garrido J."/>
        </authorList>
    </citation>
    <scope>NUCLEOTIDE SEQUENCE</scope>
</reference>
<evidence type="ECO:0000256" key="4">
    <source>
        <dbReference type="ARBA" id="ARBA00022692"/>
    </source>
</evidence>
<accession>A0A8D8ZT55</accession>
<name>A0A8D8ZT55_9HEMI</name>
<evidence type="ECO:0000256" key="1">
    <source>
        <dbReference type="ARBA" id="ARBA00004651"/>
    </source>
</evidence>
<protein>
    <recommendedName>
        <fullName evidence="10">Odorant receptor</fullName>
    </recommendedName>
</protein>
<feature type="transmembrane region" description="Helical" evidence="10">
    <location>
        <begin position="203"/>
        <end position="227"/>
    </location>
</feature>
<dbReference type="Pfam" id="PF02949">
    <property type="entry name" value="7tm_6"/>
    <property type="match status" value="1"/>
</dbReference>
<proteinExistence type="inferred from homology"/>
<evidence type="ECO:0000256" key="6">
    <source>
        <dbReference type="ARBA" id="ARBA00022989"/>
    </source>
</evidence>
<dbReference type="PANTHER" id="PTHR21137">
    <property type="entry name" value="ODORANT RECEPTOR"/>
    <property type="match status" value="1"/>
</dbReference>
<organism evidence="11">
    <name type="scientific">Cacopsylla melanoneura</name>
    <dbReference type="NCBI Taxonomy" id="428564"/>
    <lineage>
        <taxon>Eukaryota</taxon>
        <taxon>Metazoa</taxon>
        <taxon>Ecdysozoa</taxon>
        <taxon>Arthropoda</taxon>
        <taxon>Hexapoda</taxon>
        <taxon>Insecta</taxon>
        <taxon>Pterygota</taxon>
        <taxon>Neoptera</taxon>
        <taxon>Paraneoptera</taxon>
        <taxon>Hemiptera</taxon>
        <taxon>Sternorrhyncha</taxon>
        <taxon>Psylloidea</taxon>
        <taxon>Psyllidae</taxon>
        <taxon>Psyllinae</taxon>
        <taxon>Cacopsylla</taxon>
    </lineage>
</organism>
<evidence type="ECO:0000256" key="9">
    <source>
        <dbReference type="ARBA" id="ARBA00023224"/>
    </source>
</evidence>
<dbReference type="InterPro" id="IPR004117">
    <property type="entry name" value="7tm6_olfct_rcpt"/>
</dbReference>
<comment type="similarity">
    <text evidence="10">Belongs to the insect chemoreceptor superfamily. Heteromeric odorant receptor channel (TC 1.A.69) family.</text>
</comment>
<dbReference type="EMBL" id="HBUF01534060">
    <property type="protein sequence ID" value="CAG6752695.1"/>
    <property type="molecule type" value="Transcribed_RNA"/>
</dbReference>